<dbReference type="Ensembl" id="ENSSORT00005023125.1">
    <property type="protein sequence ID" value="ENSSORP00005022465.1"/>
    <property type="gene ID" value="ENSSORG00005010927.1"/>
</dbReference>
<evidence type="ECO:0000256" key="1">
    <source>
        <dbReference type="SAM" id="MobiDB-lite"/>
    </source>
</evidence>
<keyword evidence="3" id="KW-1185">Reference proteome</keyword>
<reference evidence="2" key="2">
    <citation type="submission" date="2025-08" db="UniProtKB">
        <authorList>
            <consortium name="Ensembl"/>
        </authorList>
    </citation>
    <scope>IDENTIFICATION</scope>
</reference>
<accession>A0A672ZZ29</accession>
<name>A0A672ZZ29_9TELE</name>
<proteinExistence type="predicted"/>
<reference evidence="2" key="1">
    <citation type="submission" date="2019-06" db="EMBL/GenBank/DDBJ databases">
        <authorList>
            <consortium name="Wellcome Sanger Institute Data Sharing"/>
        </authorList>
    </citation>
    <scope>NUCLEOTIDE SEQUENCE [LARGE SCALE GENOMIC DNA]</scope>
</reference>
<feature type="region of interest" description="Disordered" evidence="1">
    <location>
        <begin position="1"/>
        <end position="21"/>
    </location>
</feature>
<protein>
    <submittedName>
        <fullName evidence="2">Uncharacterized protein</fullName>
    </submittedName>
</protein>
<dbReference type="Proteomes" id="UP000472271">
    <property type="component" value="Chromosome 15"/>
</dbReference>
<evidence type="ECO:0000313" key="2">
    <source>
        <dbReference type="Ensembl" id="ENSSORP00005022465.1"/>
    </source>
</evidence>
<evidence type="ECO:0000313" key="3">
    <source>
        <dbReference type="Proteomes" id="UP000472271"/>
    </source>
</evidence>
<dbReference type="InParanoid" id="A0A672ZZ29"/>
<reference evidence="2" key="3">
    <citation type="submission" date="2025-09" db="UniProtKB">
        <authorList>
            <consortium name="Ensembl"/>
        </authorList>
    </citation>
    <scope>IDENTIFICATION</scope>
</reference>
<sequence>MTYCRSGLLSSNDPPASASRELGLQARTTSMGFNMTWLFWEGCPQGLGVCSWEFLTILPEVHL</sequence>
<dbReference type="AlphaFoldDB" id="A0A672ZZ29"/>
<organism evidence="2 3">
    <name type="scientific">Sphaeramia orbicularis</name>
    <name type="common">orbiculate cardinalfish</name>
    <dbReference type="NCBI Taxonomy" id="375764"/>
    <lineage>
        <taxon>Eukaryota</taxon>
        <taxon>Metazoa</taxon>
        <taxon>Chordata</taxon>
        <taxon>Craniata</taxon>
        <taxon>Vertebrata</taxon>
        <taxon>Euteleostomi</taxon>
        <taxon>Actinopterygii</taxon>
        <taxon>Neopterygii</taxon>
        <taxon>Teleostei</taxon>
        <taxon>Neoteleostei</taxon>
        <taxon>Acanthomorphata</taxon>
        <taxon>Gobiaria</taxon>
        <taxon>Kurtiformes</taxon>
        <taxon>Apogonoidei</taxon>
        <taxon>Apogonidae</taxon>
        <taxon>Apogoninae</taxon>
        <taxon>Sphaeramia</taxon>
    </lineage>
</organism>